<proteinExistence type="predicted"/>
<sequence length="80" mass="9872">MNLSEKRYRDFGEKCGDISKSKWWSLKKEIMQNYVRRWSLKLLYEFLQMESIWDCKKRVTMHNNALPKSYYEDRNAKINT</sequence>
<organism evidence="1 2">
    <name type="scientific">Blepharisma stoltei</name>
    <dbReference type="NCBI Taxonomy" id="1481888"/>
    <lineage>
        <taxon>Eukaryota</taxon>
        <taxon>Sar</taxon>
        <taxon>Alveolata</taxon>
        <taxon>Ciliophora</taxon>
        <taxon>Postciliodesmatophora</taxon>
        <taxon>Heterotrichea</taxon>
        <taxon>Heterotrichida</taxon>
        <taxon>Blepharismidae</taxon>
        <taxon>Blepharisma</taxon>
    </lineage>
</organism>
<name>A0AAU9JRY6_9CILI</name>
<gene>
    <name evidence="1" type="ORF">BSTOLATCC_MIC49266</name>
</gene>
<reference evidence="1" key="1">
    <citation type="submission" date="2021-09" db="EMBL/GenBank/DDBJ databases">
        <authorList>
            <consortium name="AG Swart"/>
            <person name="Singh M."/>
            <person name="Singh A."/>
            <person name="Seah K."/>
            <person name="Emmerich C."/>
        </authorList>
    </citation>
    <scope>NUCLEOTIDE SEQUENCE</scope>
    <source>
        <strain evidence="1">ATCC30299</strain>
    </source>
</reference>
<evidence type="ECO:0000313" key="1">
    <source>
        <dbReference type="EMBL" id="CAG9329639.1"/>
    </source>
</evidence>
<dbReference type="AlphaFoldDB" id="A0AAU9JRY6"/>
<accession>A0AAU9JRY6</accession>
<evidence type="ECO:0000313" key="2">
    <source>
        <dbReference type="Proteomes" id="UP001162131"/>
    </source>
</evidence>
<protein>
    <submittedName>
        <fullName evidence="1">Uncharacterized protein</fullName>
    </submittedName>
</protein>
<keyword evidence="2" id="KW-1185">Reference proteome</keyword>
<dbReference type="EMBL" id="CAJZBQ010000048">
    <property type="protein sequence ID" value="CAG9329639.1"/>
    <property type="molecule type" value="Genomic_DNA"/>
</dbReference>
<dbReference type="Proteomes" id="UP001162131">
    <property type="component" value="Unassembled WGS sequence"/>
</dbReference>
<comment type="caution">
    <text evidence="1">The sequence shown here is derived from an EMBL/GenBank/DDBJ whole genome shotgun (WGS) entry which is preliminary data.</text>
</comment>